<dbReference type="Proteomes" id="UP000824071">
    <property type="component" value="Unassembled WGS sequence"/>
</dbReference>
<evidence type="ECO:0000256" key="11">
    <source>
        <dbReference type="ARBA" id="ARBA00023098"/>
    </source>
</evidence>
<name>A0A9D1LDV6_9FIRM</name>
<dbReference type="PANTHER" id="PTHR14269">
    <property type="entry name" value="CDP-DIACYLGLYCEROL--GLYCEROL-3-PHOSPHATE 3-PHOSPHATIDYLTRANSFERASE-RELATED"/>
    <property type="match status" value="1"/>
</dbReference>
<evidence type="ECO:0000313" key="20">
    <source>
        <dbReference type="Proteomes" id="UP000824071"/>
    </source>
</evidence>
<dbReference type="EMBL" id="DVMW01000012">
    <property type="protein sequence ID" value="HIU35246.1"/>
    <property type="molecule type" value="Genomic_DNA"/>
</dbReference>
<dbReference type="InterPro" id="IPR050324">
    <property type="entry name" value="CDP-alcohol_PTase-I"/>
</dbReference>
<gene>
    <name evidence="19" type="ORF">IAC53_01380</name>
</gene>
<dbReference type="PIRSF" id="PIRSF000847">
    <property type="entry name" value="Phos_ph_gly_syn"/>
    <property type="match status" value="1"/>
</dbReference>
<protein>
    <recommendedName>
        <fullName evidence="6">CDP-diacylglycerol--glycerol-3-phosphate 3-phosphatidyltransferase</fullName>
        <ecNumber evidence="5">2.7.8.5</ecNumber>
    </recommendedName>
    <alternativeName>
        <fullName evidence="15">Phosphatidylglycerophosphate synthase</fullName>
    </alternativeName>
</protein>
<proteinExistence type="inferred from homology"/>
<dbReference type="Gene3D" id="1.20.120.1760">
    <property type="match status" value="1"/>
</dbReference>
<accession>A0A9D1LDV6</accession>
<evidence type="ECO:0000256" key="15">
    <source>
        <dbReference type="ARBA" id="ARBA00033018"/>
    </source>
</evidence>
<sequence length="212" mass="23692">MKENLKRLFTGCWTVPNLLSLIRILLIPVFGVLFYNGEALWAVVVLILSGLTDLFDGKIARRFNQISELGKILDPIADKLTQITIAIVIFLVLDKSQDPTMQWFKWVFLFFLFKELLMILGGAVMLAVGLRPGAAEIYGKVATFVFYGVMVVVLAFGPEVGALCSWFTLPKPVMIGLVILSAALTFVALLSYIPGTFRQFKEKKQKAKEPKE</sequence>
<dbReference type="EC" id="2.7.8.5" evidence="5"/>
<evidence type="ECO:0000313" key="19">
    <source>
        <dbReference type="EMBL" id="HIU35246.1"/>
    </source>
</evidence>
<evidence type="ECO:0000256" key="13">
    <source>
        <dbReference type="ARBA" id="ARBA00023209"/>
    </source>
</evidence>
<keyword evidence="7" id="KW-0444">Lipid biosynthesis</keyword>
<comment type="similarity">
    <text evidence="4 17">Belongs to the CDP-alcohol phosphatidyltransferase class-I family.</text>
</comment>
<evidence type="ECO:0000256" key="1">
    <source>
        <dbReference type="ARBA" id="ARBA00003973"/>
    </source>
</evidence>
<keyword evidence="13" id="KW-0594">Phospholipid biosynthesis</keyword>
<evidence type="ECO:0000256" key="2">
    <source>
        <dbReference type="ARBA" id="ARBA00004141"/>
    </source>
</evidence>
<evidence type="ECO:0000256" key="16">
    <source>
        <dbReference type="ARBA" id="ARBA00048586"/>
    </source>
</evidence>
<evidence type="ECO:0000256" key="10">
    <source>
        <dbReference type="ARBA" id="ARBA00022989"/>
    </source>
</evidence>
<comment type="catalytic activity">
    <reaction evidence="16">
        <text>a CDP-1,2-diacyl-sn-glycerol + sn-glycerol 3-phosphate = a 1,2-diacyl-sn-glycero-3-phospho-(1'-sn-glycero-3'-phosphate) + CMP + H(+)</text>
        <dbReference type="Rhea" id="RHEA:12593"/>
        <dbReference type="ChEBI" id="CHEBI:15378"/>
        <dbReference type="ChEBI" id="CHEBI:57597"/>
        <dbReference type="ChEBI" id="CHEBI:58332"/>
        <dbReference type="ChEBI" id="CHEBI:60110"/>
        <dbReference type="ChEBI" id="CHEBI:60377"/>
        <dbReference type="EC" id="2.7.8.5"/>
    </reaction>
</comment>
<keyword evidence="14" id="KW-1208">Phospholipid metabolism</keyword>
<evidence type="ECO:0000256" key="4">
    <source>
        <dbReference type="ARBA" id="ARBA00010441"/>
    </source>
</evidence>
<dbReference type="Pfam" id="PF01066">
    <property type="entry name" value="CDP-OH_P_transf"/>
    <property type="match status" value="1"/>
</dbReference>
<comment type="pathway">
    <text evidence="3">Phospholipid metabolism; phosphatidylglycerol biosynthesis; phosphatidylglycerol from CDP-diacylglycerol: step 1/2.</text>
</comment>
<reference evidence="19" key="2">
    <citation type="journal article" date="2021" name="PeerJ">
        <title>Extensive microbial diversity within the chicken gut microbiome revealed by metagenomics and culture.</title>
        <authorList>
            <person name="Gilroy R."/>
            <person name="Ravi A."/>
            <person name="Getino M."/>
            <person name="Pursley I."/>
            <person name="Horton D.L."/>
            <person name="Alikhan N.F."/>
            <person name="Baker D."/>
            <person name="Gharbi K."/>
            <person name="Hall N."/>
            <person name="Watson M."/>
            <person name="Adriaenssens E.M."/>
            <person name="Foster-Nyarko E."/>
            <person name="Jarju S."/>
            <person name="Secka A."/>
            <person name="Antonio M."/>
            <person name="Oren A."/>
            <person name="Chaudhuri R.R."/>
            <person name="La Ragione R."/>
            <person name="Hildebrand F."/>
            <person name="Pallen M.J."/>
        </authorList>
    </citation>
    <scope>NUCLEOTIDE SEQUENCE</scope>
    <source>
        <strain evidence="19">ChiGjej1B1-19959</strain>
    </source>
</reference>
<keyword evidence="8 17" id="KW-0808">Transferase</keyword>
<evidence type="ECO:0000256" key="18">
    <source>
        <dbReference type="SAM" id="Phobius"/>
    </source>
</evidence>
<dbReference type="InterPro" id="IPR000462">
    <property type="entry name" value="CDP-OH_P_trans"/>
</dbReference>
<dbReference type="PANTHER" id="PTHR14269:SF62">
    <property type="entry name" value="CDP-DIACYLGLYCEROL--GLYCEROL-3-PHOSPHATE 3-PHOSPHATIDYLTRANSFERASE 1, CHLOROPLASTIC"/>
    <property type="match status" value="1"/>
</dbReference>
<evidence type="ECO:0000256" key="8">
    <source>
        <dbReference type="ARBA" id="ARBA00022679"/>
    </source>
</evidence>
<reference evidence="19" key="1">
    <citation type="submission" date="2020-10" db="EMBL/GenBank/DDBJ databases">
        <authorList>
            <person name="Gilroy R."/>
        </authorList>
    </citation>
    <scope>NUCLEOTIDE SEQUENCE</scope>
    <source>
        <strain evidence="19">ChiGjej1B1-19959</strain>
    </source>
</reference>
<evidence type="ECO:0000256" key="3">
    <source>
        <dbReference type="ARBA" id="ARBA00005042"/>
    </source>
</evidence>
<dbReference type="AlphaFoldDB" id="A0A9D1LDV6"/>
<comment type="function">
    <text evidence="1">This protein catalyzes the committed step to the synthesis of the acidic phospholipids.</text>
</comment>
<keyword evidence="11" id="KW-0443">Lipid metabolism</keyword>
<evidence type="ECO:0000256" key="7">
    <source>
        <dbReference type="ARBA" id="ARBA00022516"/>
    </source>
</evidence>
<comment type="caution">
    <text evidence="19">The sequence shown here is derived from an EMBL/GenBank/DDBJ whole genome shotgun (WGS) entry which is preliminary data.</text>
</comment>
<keyword evidence="12 18" id="KW-0472">Membrane</keyword>
<evidence type="ECO:0000256" key="6">
    <source>
        <dbReference type="ARBA" id="ARBA00014944"/>
    </source>
</evidence>
<dbReference type="PROSITE" id="PS00379">
    <property type="entry name" value="CDP_ALCOHOL_P_TRANSF"/>
    <property type="match status" value="1"/>
</dbReference>
<dbReference type="GO" id="GO:0016020">
    <property type="term" value="C:membrane"/>
    <property type="evidence" value="ECO:0007669"/>
    <property type="project" value="UniProtKB-SubCell"/>
</dbReference>
<dbReference type="GO" id="GO:0008444">
    <property type="term" value="F:CDP-diacylglycerol-glycerol-3-phosphate 3-phosphatidyltransferase activity"/>
    <property type="evidence" value="ECO:0007669"/>
    <property type="project" value="UniProtKB-EC"/>
</dbReference>
<keyword evidence="9 18" id="KW-0812">Transmembrane</keyword>
<evidence type="ECO:0000256" key="14">
    <source>
        <dbReference type="ARBA" id="ARBA00023264"/>
    </source>
</evidence>
<comment type="subcellular location">
    <subcellularLocation>
        <location evidence="2">Membrane</location>
        <topology evidence="2">Multi-pass membrane protein</topology>
    </subcellularLocation>
</comment>
<evidence type="ECO:0000256" key="12">
    <source>
        <dbReference type="ARBA" id="ARBA00023136"/>
    </source>
</evidence>
<evidence type="ECO:0000256" key="9">
    <source>
        <dbReference type="ARBA" id="ARBA00022692"/>
    </source>
</evidence>
<keyword evidence="10 18" id="KW-1133">Transmembrane helix</keyword>
<dbReference type="InterPro" id="IPR043130">
    <property type="entry name" value="CDP-OH_PTrfase_TM_dom"/>
</dbReference>
<evidence type="ECO:0000256" key="5">
    <source>
        <dbReference type="ARBA" id="ARBA00013170"/>
    </source>
</evidence>
<evidence type="ECO:0000256" key="17">
    <source>
        <dbReference type="RuleBase" id="RU003750"/>
    </source>
</evidence>
<feature type="transmembrane region" description="Helical" evidence="18">
    <location>
        <begin position="174"/>
        <end position="193"/>
    </location>
</feature>
<feature type="transmembrane region" description="Helical" evidence="18">
    <location>
        <begin position="141"/>
        <end position="168"/>
    </location>
</feature>
<dbReference type="GO" id="GO:0046474">
    <property type="term" value="P:glycerophospholipid biosynthetic process"/>
    <property type="evidence" value="ECO:0007669"/>
    <property type="project" value="TreeGrafter"/>
</dbReference>
<feature type="transmembrane region" description="Helical" evidence="18">
    <location>
        <begin position="106"/>
        <end position="129"/>
    </location>
</feature>
<dbReference type="InterPro" id="IPR048254">
    <property type="entry name" value="CDP_ALCOHOL_P_TRANSF_CS"/>
</dbReference>
<organism evidence="19 20">
    <name type="scientific">Candidatus Fimenecus excrementigallinarum</name>
    <dbReference type="NCBI Taxonomy" id="2840816"/>
    <lineage>
        <taxon>Bacteria</taxon>
        <taxon>Bacillati</taxon>
        <taxon>Bacillota</taxon>
        <taxon>Clostridia</taxon>
        <taxon>Candidatus Fimenecus</taxon>
    </lineage>
</organism>
<dbReference type="InterPro" id="IPR004570">
    <property type="entry name" value="Phosphatidylglycerol_P_synth"/>
</dbReference>
<feature type="transmembrane region" description="Helical" evidence="18">
    <location>
        <begin position="12"/>
        <end position="33"/>
    </location>
</feature>